<evidence type="ECO:0000313" key="3">
    <source>
        <dbReference type="Proteomes" id="UP000023464"/>
    </source>
</evidence>
<keyword evidence="1" id="KW-0812">Transmembrane</keyword>
<name>A0A022PMS8_9GAMM</name>
<protein>
    <submittedName>
        <fullName evidence="2">Uncharacterized protein</fullName>
    </submittedName>
</protein>
<reference evidence="2 3" key="1">
    <citation type="submission" date="2014-03" db="EMBL/GenBank/DDBJ databases">
        <title>Draft Genome of Photorhabdus luminescens BA1, an Egyptian Isolate.</title>
        <authorList>
            <person name="Ghazal S."/>
            <person name="Hurst S.G.IV."/>
            <person name="Morris K."/>
            <person name="Thomas K."/>
            <person name="Tisa L.S."/>
        </authorList>
    </citation>
    <scope>NUCLEOTIDE SEQUENCE [LARGE SCALE GENOMIC DNA]</scope>
    <source>
        <strain evidence="2 3">BA1</strain>
    </source>
</reference>
<accession>A0A022PMS8</accession>
<proteinExistence type="predicted"/>
<keyword evidence="1" id="KW-1133">Transmembrane helix</keyword>
<evidence type="ECO:0000313" key="2">
    <source>
        <dbReference type="EMBL" id="EYU16819.1"/>
    </source>
</evidence>
<keyword evidence="1" id="KW-0472">Membrane</keyword>
<evidence type="ECO:0000256" key="1">
    <source>
        <dbReference type="SAM" id="Phobius"/>
    </source>
</evidence>
<dbReference type="AlphaFoldDB" id="A0A022PMS8"/>
<gene>
    <name evidence="2" type="ORF">BA1DRAFT_00562</name>
</gene>
<comment type="caution">
    <text evidence="2">The sequence shown here is derived from an EMBL/GenBank/DDBJ whole genome shotgun (WGS) entry which is preliminary data.</text>
</comment>
<dbReference type="Proteomes" id="UP000023464">
    <property type="component" value="Unassembled WGS sequence"/>
</dbReference>
<organism evidence="2 3">
    <name type="scientific">Photorhabdus aegyptia</name>
    <dbReference type="NCBI Taxonomy" id="2805098"/>
    <lineage>
        <taxon>Bacteria</taxon>
        <taxon>Pseudomonadati</taxon>
        <taxon>Pseudomonadota</taxon>
        <taxon>Gammaproteobacteria</taxon>
        <taxon>Enterobacterales</taxon>
        <taxon>Morganellaceae</taxon>
        <taxon>Photorhabdus</taxon>
    </lineage>
</organism>
<dbReference type="PATRIC" id="fig|1393736.3.peg.566"/>
<keyword evidence="3" id="KW-1185">Reference proteome</keyword>
<dbReference type="RefSeq" id="WP_036775907.1">
    <property type="nucleotide sequence ID" value="NZ_CAWLTM010000109.1"/>
</dbReference>
<feature type="transmembrane region" description="Helical" evidence="1">
    <location>
        <begin position="13"/>
        <end position="34"/>
    </location>
</feature>
<dbReference type="EMBL" id="JFGV01000006">
    <property type="protein sequence ID" value="EYU16819.1"/>
    <property type="molecule type" value="Genomic_DNA"/>
</dbReference>
<sequence>MFFICLLAVKDCIYGWMKIFHIMVMIYMKIFLFLNYTNWFIRSGLIELNEFYCHLIKLFSEIIYAGIYGNFPGRLIEIFSPFPENNAGLANSYLKSLYLVL</sequence>